<gene>
    <name evidence="1" type="ORF">Q4568_23450</name>
</gene>
<accession>A0AAW7YB81</accession>
<dbReference type="RefSeq" id="WP_303502224.1">
    <property type="nucleotide sequence ID" value="NZ_JAUOPU010000060.1"/>
</dbReference>
<proteinExistence type="predicted"/>
<evidence type="ECO:0000313" key="2">
    <source>
        <dbReference type="Proteomes" id="UP001170624"/>
    </source>
</evidence>
<comment type="caution">
    <text evidence="1">The sequence shown here is derived from an EMBL/GenBank/DDBJ whole genome shotgun (WGS) entry which is preliminary data.</text>
</comment>
<protein>
    <submittedName>
        <fullName evidence="1">Uncharacterized protein</fullName>
    </submittedName>
</protein>
<reference evidence="1" key="1">
    <citation type="submission" date="2023-07" db="EMBL/GenBank/DDBJ databases">
        <title>Genome content predicts the carbon catabolic preferences of heterotrophic bacteria.</title>
        <authorList>
            <person name="Gralka M."/>
        </authorList>
    </citation>
    <scope>NUCLEOTIDE SEQUENCE</scope>
    <source>
        <strain evidence="1">G2M05</strain>
    </source>
</reference>
<organism evidence="1 2">
    <name type="scientific">Photobacterium sanguinicancri</name>
    <dbReference type="NCBI Taxonomy" id="875932"/>
    <lineage>
        <taxon>Bacteria</taxon>
        <taxon>Pseudomonadati</taxon>
        <taxon>Pseudomonadota</taxon>
        <taxon>Gammaproteobacteria</taxon>
        <taxon>Vibrionales</taxon>
        <taxon>Vibrionaceae</taxon>
        <taxon>Photobacterium</taxon>
    </lineage>
</organism>
<dbReference type="Proteomes" id="UP001170624">
    <property type="component" value="Unassembled WGS sequence"/>
</dbReference>
<evidence type="ECO:0000313" key="1">
    <source>
        <dbReference type="EMBL" id="MDO6545491.1"/>
    </source>
</evidence>
<name>A0AAW7YB81_9GAMM</name>
<dbReference type="EMBL" id="JAUOPU010000060">
    <property type="protein sequence ID" value="MDO6545491.1"/>
    <property type="molecule type" value="Genomic_DNA"/>
</dbReference>
<sequence length="376" mass="42707">MTDNVKIVIEGEYIDSFVYSGVLFIVNSDLVLKAYSWDKLFSQSISHVNIFRQVQLKNYAKGFGFSIPKDLRETYSLSADKLKGFELCSKELSVWPSDINIYKNRFYVASECGVDALDFDWKNGAISSFSKSAKIFDEVSFKLATNSHYRLAIAAGNSGLLSVIPDKKFVNRSHVNQLVDAPCSDCQWQNDNLIANTQEGQYIASFLPIPKKVDFEGTDIEYWNKVRAIKKAPPKIGAKKEINGEAIVSSWFSGENIFNVTDKMNLYLSGSKRIDDFEIVDTNSELSTLKYFKAQSSPFGTIMEIGDQLKLFTDNKEHQIIAEEVVNWRLFPKSTSYLNHLHIIEDDYLSVSLFDTPQISNINKFGYRRKPDDIGD</sequence>
<dbReference type="AlphaFoldDB" id="A0AAW7YB81"/>